<dbReference type="GO" id="GO:0005813">
    <property type="term" value="C:centrosome"/>
    <property type="evidence" value="ECO:0007669"/>
    <property type="project" value="TreeGrafter"/>
</dbReference>
<feature type="compositionally biased region" description="Polar residues" evidence="2">
    <location>
        <begin position="206"/>
        <end position="223"/>
    </location>
</feature>
<feature type="coiled-coil region" evidence="1">
    <location>
        <begin position="600"/>
        <end position="641"/>
    </location>
</feature>
<dbReference type="InterPro" id="IPR051235">
    <property type="entry name" value="CEP152/SHC-Transforming"/>
</dbReference>
<feature type="region of interest" description="Disordered" evidence="2">
    <location>
        <begin position="46"/>
        <end position="76"/>
    </location>
</feature>
<dbReference type="PANTHER" id="PTHR10337">
    <property type="entry name" value="SHC TRANSFORMING PROTEIN"/>
    <property type="match status" value="1"/>
</dbReference>
<evidence type="ECO:0000313" key="3">
    <source>
        <dbReference type="EMBL" id="CAB3229918.1"/>
    </source>
</evidence>
<protein>
    <submittedName>
        <fullName evidence="3">Centrosomal protein of 152 kDa-like</fullName>
    </submittedName>
</protein>
<name>A0A6F9D9T9_9ASCI</name>
<feature type="region of interest" description="Disordered" evidence="2">
    <location>
        <begin position="205"/>
        <end position="228"/>
    </location>
</feature>
<feature type="coiled-coil region" evidence="1">
    <location>
        <begin position="800"/>
        <end position="1032"/>
    </location>
</feature>
<dbReference type="Pfam" id="PF25769">
    <property type="entry name" value="PLK4_bind_CEP152"/>
    <property type="match status" value="1"/>
</dbReference>
<dbReference type="EMBL" id="LR783833">
    <property type="protein sequence ID" value="CAB3229918.1"/>
    <property type="molecule type" value="mRNA"/>
</dbReference>
<dbReference type="PANTHER" id="PTHR10337:SF6">
    <property type="entry name" value="CENTROSOMAL PROTEIN OF 152 KDA"/>
    <property type="match status" value="1"/>
</dbReference>
<reference evidence="3" key="1">
    <citation type="submission" date="2020-04" db="EMBL/GenBank/DDBJ databases">
        <authorList>
            <person name="Neveu A P."/>
        </authorList>
    </citation>
    <scope>NUCLEOTIDE SEQUENCE</scope>
    <source>
        <tissue evidence="3">Whole embryo</tissue>
    </source>
</reference>
<dbReference type="InterPro" id="IPR057664">
    <property type="entry name" value="CEP152_PLK4_bind"/>
</dbReference>
<sequence length="1293" mass="151077">MSVIHPGSSLNFDGAHLQQSEEDEIQQEDIKQQQALHELLSAELPDDLLEESCEGSPGVSHERSYNGSHESEGRWHHQMANNTSQNSDQVRHDIQNDQYYRQMPPIPYSAPNDYNSYHPSQTLEQSFTDAEKWQMQQHRGFQFQPRNFQIPPQRDHGVGGYNYHSNNGGVNPVSSENDVYGFAERREAEGSEDFDAVSDYNRYDNKLSSTLPSQTGRTSTTPGKSVRFDAFSAPTSPYNYGGQVKYKAAPLHHYHSSDSINHTEANNKADDSVGSDYVDAMDRNTPESSDLSRELTQLRVLYEARGKKIDKLTREVEDLQQESSREKRILSHQLNMAKDEKNGMSGSLEECQRLLMEKDRLINESEAKVNSLKVEVEALKNAKMEQVRNMEVNERTIENLQQEVAMLQRSDSLDRARQQHEAVLATSNERHEQQMLEVTTMLDEMRRVADIKTEECDQLRLRLQTALKDSENLLLEKTDTINRLSRNLEEAQNQCQTLLAGSGESTYLHQQLSNITKEKIAIEEKTKAMQVDLNETKDQLKMFENAFHLGVTQRPQTSDGMTDSYSELMGGVRRNIDWKTPKIPGKKTSDDLVGSLRHELERALMSNKDKRDQITSLQNQIKGLSEEAGHWRERCDEAEKKIKIGILPSSSNRNTTRGSNDSMELAEALERAEQAEKRAIQLEATCREVKQQMCELIEQHDANKQEAVDRCERACMQLHEDAKHAIREELLAEYEQKSYEASIEHDGQLQEIKSEMESLSHELSEVKQSYVHVCAEKDSLEEKIKEEIIKEFENEKNLLISKHESQISEIRQEWDKVKNDEDRRREQEVEEDLKTKVYEAKLEWIQEQNQIENEKLEKILAEKETQFRQKLDQFEEELTKKFDQEQENLLEKERLLWEENKEKEIKLRMDDLYQELKEQENTAITTATSMAQLNWITEHQNKSEEDERKRVQCALDEARRTWKTEHENLLNEAVKNAVQDMQEELNMLKQHHEALLQDEIDKVAREWRRRKDEEMRKKENEMAEELKKLETRHQTEFAEFTKQHKMSLERFLESERVKNSQQNQQNNMTPKELMDDLRQQWNIERDQMLQSHRTEMERMKGVYETRCHDYKAEIQRLSSAYDIITQKSPHPTTPTSSEAIKLMETKHQGEMERLKSRMRDEYRRWKKERAFLQSKIPENSSQASSSVKREDLKQLREIYLNTLGCIKDEMLSYARAGRAQALSALQRESEKEKQRIFEKLRRRRDNTDVSVLPSFLVERKASSSERVPVKLPASNPPQHTRGRSRTTKSRPKT</sequence>
<feature type="coiled-coil region" evidence="1">
    <location>
        <begin position="665"/>
        <end position="692"/>
    </location>
</feature>
<proteinExistence type="evidence at transcript level"/>
<evidence type="ECO:0000256" key="2">
    <source>
        <dbReference type="SAM" id="MobiDB-lite"/>
    </source>
</evidence>
<dbReference type="GO" id="GO:0007099">
    <property type="term" value="P:centriole replication"/>
    <property type="evidence" value="ECO:0007669"/>
    <property type="project" value="TreeGrafter"/>
</dbReference>
<evidence type="ECO:0000256" key="1">
    <source>
        <dbReference type="SAM" id="Coils"/>
    </source>
</evidence>
<feature type="region of interest" description="Disordered" evidence="2">
    <location>
        <begin position="1260"/>
        <end position="1293"/>
    </location>
</feature>
<feature type="coiled-coil region" evidence="1">
    <location>
        <begin position="302"/>
        <end position="501"/>
    </location>
</feature>
<feature type="region of interest" description="Disordered" evidence="2">
    <location>
        <begin position="1"/>
        <end position="32"/>
    </location>
</feature>
<feature type="compositionally biased region" description="Basic residues" evidence="2">
    <location>
        <begin position="1280"/>
        <end position="1293"/>
    </location>
</feature>
<accession>A0A6F9D9T9</accession>
<organism evidence="3">
    <name type="scientific">Phallusia mammillata</name>
    <dbReference type="NCBI Taxonomy" id="59560"/>
    <lineage>
        <taxon>Eukaryota</taxon>
        <taxon>Metazoa</taxon>
        <taxon>Chordata</taxon>
        <taxon>Tunicata</taxon>
        <taxon>Ascidiacea</taxon>
        <taxon>Phlebobranchia</taxon>
        <taxon>Ascidiidae</taxon>
        <taxon>Phallusia</taxon>
    </lineage>
</organism>
<gene>
    <name evidence="3" type="primary">Cep152</name>
</gene>
<feature type="compositionally biased region" description="Polar residues" evidence="2">
    <location>
        <begin position="163"/>
        <end position="176"/>
    </location>
</feature>
<feature type="compositionally biased region" description="Basic and acidic residues" evidence="2">
    <location>
        <begin position="60"/>
        <end position="75"/>
    </location>
</feature>
<feature type="region of interest" description="Disordered" evidence="2">
    <location>
        <begin position="146"/>
        <end position="176"/>
    </location>
</feature>
<keyword evidence="1" id="KW-0175">Coiled coil</keyword>